<protein>
    <submittedName>
        <fullName evidence="1">Uncharacterized protein</fullName>
    </submittedName>
</protein>
<name>A0A2K9NC41_9PROT</name>
<gene>
    <name evidence="1" type="ORF">C0V82_10645</name>
</gene>
<evidence type="ECO:0000313" key="2">
    <source>
        <dbReference type="Proteomes" id="UP000234752"/>
    </source>
</evidence>
<accession>A0A2K9NC41</accession>
<proteinExistence type="predicted"/>
<dbReference type="EMBL" id="CP025611">
    <property type="protein sequence ID" value="AUN30647.1"/>
    <property type="molecule type" value="Genomic_DNA"/>
</dbReference>
<dbReference type="AlphaFoldDB" id="A0A2K9NC41"/>
<organism evidence="1 2">
    <name type="scientific">Niveispirillum cyanobacteriorum</name>
    <dbReference type="NCBI Taxonomy" id="1612173"/>
    <lineage>
        <taxon>Bacteria</taxon>
        <taxon>Pseudomonadati</taxon>
        <taxon>Pseudomonadota</taxon>
        <taxon>Alphaproteobacteria</taxon>
        <taxon>Rhodospirillales</taxon>
        <taxon>Azospirillaceae</taxon>
        <taxon>Niveispirillum</taxon>
    </lineage>
</organism>
<keyword evidence="2" id="KW-1185">Reference proteome</keyword>
<dbReference type="OrthoDB" id="7352328at2"/>
<evidence type="ECO:0000313" key="1">
    <source>
        <dbReference type="EMBL" id="AUN30647.1"/>
    </source>
</evidence>
<dbReference type="KEGG" id="ncb:C0V82_10645"/>
<dbReference type="RefSeq" id="WP_102112326.1">
    <property type="nucleotide sequence ID" value="NZ_BMGN01000002.1"/>
</dbReference>
<sequence>MLIQVGVILVVLVSIAYAAAVMRRIESDVVQYQRDLRAVEEDQHKLEVACNTLRGLCNQVGEEMAKLRADITEVTDARAQLEAEINALSEAPKQRLYMFDKGTIGHGKLWEVLITNAGGNESSVAGDQAVEWANGRTYIVPGTTDRDAKFRAEPKFLPSMGYRIMKVERFRRA</sequence>
<dbReference type="Proteomes" id="UP000234752">
    <property type="component" value="Chromosome eg_1"/>
</dbReference>
<reference evidence="1 2" key="1">
    <citation type="submission" date="2017-12" db="EMBL/GenBank/DDBJ databases">
        <title>Genomes of bacteria within cyanobacterial aggregates.</title>
        <authorList>
            <person name="Cai H."/>
        </authorList>
    </citation>
    <scope>NUCLEOTIDE SEQUENCE [LARGE SCALE GENOMIC DNA]</scope>
    <source>
        <strain evidence="1 2">TH16</strain>
    </source>
</reference>